<comment type="caution">
    <text evidence="1">The sequence shown here is derived from an EMBL/GenBank/DDBJ whole genome shotgun (WGS) entry which is preliminary data.</text>
</comment>
<organism evidence="1 2">
    <name type="scientific">Naganishia onofrii</name>
    <dbReference type="NCBI Taxonomy" id="1851511"/>
    <lineage>
        <taxon>Eukaryota</taxon>
        <taxon>Fungi</taxon>
        <taxon>Dikarya</taxon>
        <taxon>Basidiomycota</taxon>
        <taxon>Agaricomycotina</taxon>
        <taxon>Tremellomycetes</taxon>
        <taxon>Filobasidiales</taxon>
        <taxon>Filobasidiaceae</taxon>
        <taxon>Naganishia</taxon>
    </lineage>
</organism>
<keyword evidence="2" id="KW-1185">Reference proteome</keyword>
<protein>
    <submittedName>
        <fullName evidence="1">Uncharacterized protein</fullName>
    </submittedName>
</protein>
<evidence type="ECO:0000313" key="1">
    <source>
        <dbReference type="EMBL" id="KAJ9116242.1"/>
    </source>
</evidence>
<name>A0ACC2WX56_9TREE</name>
<evidence type="ECO:0000313" key="2">
    <source>
        <dbReference type="Proteomes" id="UP001234202"/>
    </source>
</evidence>
<dbReference type="EMBL" id="JASBWV010000038">
    <property type="protein sequence ID" value="KAJ9116242.1"/>
    <property type="molecule type" value="Genomic_DNA"/>
</dbReference>
<sequence length="228" mass="24976">MEIPPAGLLSGIEAVDGTGAGSSGTQINQNGIQSAQTMEHEGVSGGSMSEIDVVDDNMNRTHDVNSVTAVNRHRDSNGLPFGPQEGSEATLLSRLNESFQAEIGVLMPVNDTNDHVIQLQHPIIPVAHNNVDQADPLAPFVAAEAENQALNDEQRKDDEDNLPGPEANHIMNNGTIFEGIYVPTTGTDRQRLMSITLAYSVSTPIMWHHLHENRWLVLWYRRRASRRG</sequence>
<proteinExistence type="predicted"/>
<dbReference type="Proteomes" id="UP001234202">
    <property type="component" value="Unassembled WGS sequence"/>
</dbReference>
<gene>
    <name evidence="1" type="ORF">QFC24_006757</name>
</gene>
<reference evidence="1" key="1">
    <citation type="submission" date="2023-04" db="EMBL/GenBank/DDBJ databases">
        <title>Draft Genome sequencing of Naganishia species isolated from polar environments using Oxford Nanopore Technology.</title>
        <authorList>
            <person name="Leo P."/>
            <person name="Venkateswaran K."/>
        </authorList>
    </citation>
    <scope>NUCLEOTIDE SEQUENCE</scope>
    <source>
        <strain evidence="1">DBVPG 5303</strain>
    </source>
</reference>
<accession>A0ACC2WX56</accession>